<dbReference type="PROSITE" id="PS00108">
    <property type="entry name" value="PROTEIN_KINASE_ST"/>
    <property type="match status" value="1"/>
</dbReference>
<reference evidence="13" key="1">
    <citation type="submission" date="2025-08" db="UniProtKB">
        <authorList>
            <consortium name="RefSeq"/>
        </authorList>
    </citation>
    <scope>IDENTIFICATION</scope>
    <source>
        <tissue evidence="13">Kidney</tissue>
    </source>
</reference>
<dbReference type="RefSeq" id="XP_012877837.1">
    <property type="nucleotide sequence ID" value="XM_013022383.1"/>
</dbReference>
<keyword evidence="4" id="KW-0547">Nucleotide-binding</keyword>
<dbReference type="PANTHER" id="PTHR24346:SF30">
    <property type="entry name" value="MATERNAL EMBRYONIC LEUCINE ZIPPER KINASE"/>
    <property type="match status" value="1"/>
</dbReference>
<gene>
    <name evidence="13" type="primary">LOC105990073</name>
</gene>
<keyword evidence="12" id="KW-1185">Reference proteome</keyword>
<dbReference type="InParanoid" id="A0A1S3FPR0"/>
<keyword evidence="10" id="KW-1133">Transmembrane helix</keyword>
<dbReference type="GeneID" id="105990073"/>
<keyword evidence="3" id="KW-0808">Transferase</keyword>
<feature type="domain" description="Protein kinase" evidence="11">
    <location>
        <begin position="28"/>
        <end position="275"/>
    </location>
</feature>
<dbReference type="KEGG" id="dord:105990073"/>
<evidence type="ECO:0000259" key="11">
    <source>
        <dbReference type="PROSITE" id="PS50011"/>
    </source>
</evidence>
<feature type="region of interest" description="Disordered" evidence="9">
    <location>
        <begin position="412"/>
        <end position="497"/>
    </location>
</feature>
<feature type="compositionally biased region" description="Basic and acidic residues" evidence="9">
    <location>
        <begin position="616"/>
        <end position="625"/>
    </location>
</feature>
<evidence type="ECO:0000256" key="1">
    <source>
        <dbReference type="ARBA" id="ARBA00012513"/>
    </source>
</evidence>
<keyword evidence="5" id="KW-0418">Kinase</keyword>
<comment type="catalytic activity">
    <reaction evidence="8">
        <text>L-seryl-[protein] + ATP = O-phospho-L-seryl-[protein] + ADP + H(+)</text>
        <dbReference type="Rhea" id="RHEA:17989"/>
        <dbReference type="Rhea" id="RHEA-COMP:9863"/>
        <dbReference type="Rhea" id="RHEA-COMP:11604"/>
        <dbReference type="ChEBI" id="CHEBI:15378"/>
        <dbReference type="ChEBI" id="CHEBI:29999"/>
        <dbReference type="ChEBI" id="CHEBI:30616"/>
        <dbReference type="ChEBI" id="CHEBI:83421"/>
        <dbReference type="ChEBI" id="CHEBI:456216"/>
        <dbReference type="EC" id="2.7.11.1"/>
    </reaction>
</comment>
<feature type="compositionally biased region" description="Low complexity" evidence="9">
    <location>
        <begin position="526"/>
        <end position="537"/>
    </location>
</feature>
<proteinExistence type="predicted"/>
<protein>
    <recommendedName>
        <fullName evidence="1">non-specific serine/threonine protein kinase</fullName>
        <ecNumber evidence="1">2.7.11.1</ecNumber>
    </recommendedName>
</protein>
<dbReference type="FunCoup" id="A0A1S3FPR0">
    <property type="interactions" value="164"/>
</dbReference>
<name>A0A1S3FPR0_DIPOR</name>
<dbReference type="SMART" id="SM00220">
    <property type="entry name" value="S_TKc"/>
    <property type="match status" value="1"/>
</dbReference>
<evidence type="ECO:0000256" key="10">
    <source>
        <dbReference type="SAM" id="Phobius"/>
    </source>
</evidence>
<dbReference type="SUPFAM" id="SSF56112">
    <property type="entry name" value="Protein kinase-like (PK-like)"/>
    <property type="match status" value="1"/>
</dbReference>
<evidence type="ECO:0000313" key="12">
    <source>
        <dbReference type="Proteomes" id="UP000081671"/>
    </source>
</evidence>
<dbReference type="EC" id="2.7.11.1" evidence="1"/>
<evidence type="ECO:0000256" key="2">
    <source>
        <dbReference type="ARBA" id="ARBA00022527"/>
    </source>
</evidence>
<dbReference type="InterPro" id="IPR011009">
    <property type="entry name" value="Kinase-like_dom_sf"/>
</dbReference>
<keyword evidence="2" id="KW-0723">Serine/threonine-protein kinase</keyword>
<keyword evidence="6" id="KW-0067">ATP-binding</keyword>
<dbReference type="InterPro" id="IPR000719">
    <property type="entry name" value="Prot_kinase_dom"/>
</dbReference>
<keyword evidence="10" id="KW-0812">Transmembrane</keyword>
<dbReference type="GO" id="GO:0035556">
    <property type="term" value="P:intracellular signal transduction"/>
    <property type="evidence" value="ECO:0007669"/>
    <property type="project" value="TreeGrafter"/>
</dbReference>
<dbReference type="FunFam" id="1.10.510.10:FF:000571">
    <property type="entry name" value="Maternal embryonic leucine zipper kinase"/>
    <property type="match status" value="1"/>
</dbReference>
<dbReference type="Gene3D" id="1.10.510.10">
    <property type="entry name" value="Transferase(Phosphotransferase) domain 1"/>
    <property type="match status" value="1"/>
</dbReference>
<evidence type="ECO:0000256" key="5">
    <source>
        <dbReference type="ARBA" id="ARBA00022777"/>
    </source>
</evidence>
<organism evidence="12 13">
    <name type="scientific">Dipodomys ordii</name>
    <name type="common">Ord's kangaroo rat</name>
    <dbReference type="NCBI Taxonomy" id="10020"/>
    <lineage>
        <taxon>Eukaryota</taxon>
        <taxon>Metazoa</taxon>
        <taxon>Chordata</taxon>
        <taxon>Craniata</taxon>
        <taxon>Vertebrata</taxon>
        <taxon>Euteleostomi</taxon>
        <taxon>Mammalia</taxon>
        <taxon>Eutheria</taxon>
        <taxon>Euarchontoglires</taxon>
        <taxon>Glires</taxon>
        <taxon>Rodentia</taxon>
        <taxon>Castorimorpha</taxon>
        <taxon>Heteromyidae</taxon>
        <taxon>Dipodomyinae</taxon>
        <taxon>Dipodomys</taxon>
    </lineage>
</organism>
<evidence type="ECO:0000256" key="8">
    <source>
        <dbReference type="ARBA" id="ARBA00048679"/>
    </source>
</evidence>
<evidence type="ECO:0000256" key="3">
    <source>
        <dbReference type="ARBA" id="ARBA00022679"/>
    </source>
</evidence>
<dbReference type="GO" id="GO:0004674">
    <property type="term" value="F:protein serine/threonine kinase activity"/>
    <property type="evidence" value="ECO:0007669"/>
    <property type="project" value="UniProtKB-KW"/>
</dbReference>
<feature type="transmembrane region" description="Helical" evidence="10">
    <location>
        <begin position="202"/>
        <end position="221"/>
    </location>
</feature>
<dbReference type="PANTHER" id="PTHR24346">
    <property type="entry name" value="MAP/MICROTUBULE AFFINITY-REGULATING KINASE"/>
    <property type="match status" value="1"/>
</dbReference>
<dbReference type="CDD" id="cd14003">
    <property type="entry name" value="STKc_AMPK-like"/>
    <property type="match status" value="1"/>
</dbReference>
<accession>A0A1S3FPR0</accession>
<evidence type="ECO:0000256" key="6">
    <source>
        <dbReference type="ARBA" id="ARBA00022840"/>
    </source>
</evidence>
<keyword evidence="10" id="KW-0472">Membrane</keyword>
<dbReference type="Proteomes" id="UP000081671">
    <property type="component" value="Unplaced"/>
</dbReference>
<dbReference type="GO" id="GO:0005524">
    <property type="term" value="F:ATP binding"/>
    <property type="evidence" value="ECO:0007669"/>
    <property type="project" value="UniProtKB-KW"/>
</dbReference>
<evidence type="ECO:0000256" key="4">
    <source>
        <dbReference type="ARBA" id="ARBA00022741"/>
    </source>
</evidence>
<evidence type="ECO:0000256" key="9">
    <source>
        <dbReference type="SAM" id="MobiDB-lite"/>
    </source>
</evidence>
<sequence>MITQRRQARALLGLEASSSSEELLRAHYQVLKTLREGGFAPVKLAKHLLTGTLVAIKVLDKLDSLYFTEELQIFKLVEHPHIVKLYEVVETMERLYVVMEYMDGGDLVDHVQKVGRLEEEEEARTLFKQILRAVKYCHDNGIAHRDIKPENVLLNSTGTAKLCDFGSSTRFLPGQDLDGECGTMAYWAPELFKQRRYQGPKVDVWALGILLYFMVMGNVPYKGRSWTVLRIQVLQGKFNLRKSCSPELRGLLMYLMRENPKKRPTIRQVLRHPWLKQTPTSPAASPIPSQHHLIQPDPRIIHIMVSYMGFNRRLVWASLLRRKFNKERATYCMLEEQQDQAKDVARSPIPGSPLCPTPVQQSPKISLKTASEPGHHGTACPLAEQQQECSRKGSKSVCLHCLLWRLSTIETRRETEGSTPSPAPEVAATTFPKDQPTQLMSPAPEQERQVGSRADSLPQILYNTWTRSKKGEKGLSSAAPGPEGSNPKDPGDTVDSSKLPSITWVIEISNWGPEAEGEGSTPPAPCAAEAPAAEMAPRGPKAQREGSTPPSPHPAETPAAEMAPRGPKAQREGRIPPPPRPAETPAAEMATQCPEAEGEGSTPPAPCAAEAPAAERAPRGPEAQREGSTPPPPRPAETPAAEMATQGPESEGEDSTSSIPDPAANRRAKIWTRLKKNTMNCFSILCYCCLYR</sequence>
<dbReference type="FunFam" id="3.30.200.20:FF:000003">
    <property type="entry name" value="Non-specific serine/threonine protein kinase"/>
    <property type="match status" value="1"/>
</dbReference>
<dbReference type="AlphaFoldDB" id="A0A1S3FPR0"/>
<feature type="region of interest" description="Disordered" evidence="9">
    <location>
        <begin position="512"/>
        <end position="664"/>
    </location>
</feature>
<dbReference type="InterPro" id="IPR008271">
    <property type="entry name" value="Ser/Thr_kinase_AS"/>
</dbReference>
<dbReference type="Pfam" id="PF00069">
    <property type="entry name" value="Pkinase"/>
    <property type="match status" value="1"/>
</dbReference>
<dbReference type="PROSITE" id="PS50011">
    <property type="entry name" value="PROTEIN_KINASE_DOM"/>
    <property type="match status" value="1"/>
</dbReference>
<dbReference type="GO" id="GO:0005737">
    <property type="term" value="C:cytoplasm"/>
    <property type="evidence" value="ECO:0007669"/>
    <property type="project" value="TreeGrafter"/>
</dbReference>
<comment type="catalytic activity">
    <reaction evidence="7">
        <text>L-threonyl-[protein] + ATP = O-phospho-L-threonyl-[protein] + ADP + H(+)</text>
        <dbReference type="Rhea" id="RHEA:46608"/>
        <dbReference type="Rhea" id="RHEA-COMP:11060"/>
        <dbReference type="Rhea" id="RHEA-COMP:11605"/>
        <dbReference type="ChEBI" id="CHEBI:15378"/>
        <dbReference type="ChEBI" id="CHEBI:30013"/>
        <dbReference type="ChEBI" id="CHEBI:30616"/>
        <dbReference type="ChEBI" id="CHEBI:61977"/>
        <dbReference type="ChEBI" id="CHEBI:456216"/>
        <dbReference type="EC" id="2.7.11.1"/>
    </reaction>
</comment>
<dbReference type="OrthoDB" id="1088960at2759"/>
<evidence type="ECO:0000256" key="7">
    <source>
        <dbReference type="ARBA" id="ARBA00047899"/>
    </source>
</evidence>
<evidence type="ECO:0000313" key="13">
    <source>
        <dbReference type="RefSeq" id="XP_012877837.1"/>
    </source>
</evidence>